<evidence type="ECO:0000256" key="1">
    <source>
        <dbReference type="ARBA" id="ARBA00003365"/>
    </source>
</evidence>
<evidence type="ECO:0000256" key="9">
    <source>
        <dbReference type="ARBA" id="ARBA00023141"/>
    </source>
</evidence>
<keyword evidence="5" id="KW-0150">Chloroplast</keyword>
<dbReference type="InterPro" id="IPR011060">
    <property type="entry name" value="RibuloseP-bd_barrel"/>
</dbReference>
<evidence type="ECO:0000256" key="10">
    <source>
        <dbReference type="ARBA" id="ARBA00023239"/>
    </source>
</evidence>
<keyword evidence="7 14" id="KW-0934">Plastid</keyword>
<dbReference type="GO" id="GO:0005829">
    <property type="term" value="C:cytosol"/>
    <property type="evidence" value="ECO:0007669"/>
    <property type="project" value="TreeGrafter"/>
</dbReference>
<accession>A0A4D6WQH9</accession>
<dbReference type="InterPro" id="IPR002028">
    <property type="entry name" value="Trp_synthase_suA"/>
</dbReference>
<proteinExistence type="inferred from homology"/>
<evidence type="ECO:0000256" key="4">
    <source>
        <dbReference type="ARBA" id="ARBA00011270"/>
    </source>
</evidence>
<evidence type="ECO:0000256" key="13">
    <source>
        <dbReference type="RuleBase" id="RU003662"/>
    </source>
</evidence>
<dbReference type="FunFam" id="3.20.20.70:FF:000037">
    <property type="entry name" value="Tryptophan synthase alpha chain"/>
    <property type="match status" value="1"/>
</dbReference>
<keyword evidence="8 12" id="KW-0822">Tryptophan biosynthesis</keyword>
<dbReference type="PANTHER" id="PTHR43406:SF1">
    <property type="entry name" value="TRYPTOPHAN SYNTHASE ALPHA CHAIN, CHLOROPLASTIC"/>
    <property type="match status" value="1"/>
</dbReference>
<evidence type="ECO:0000256" key="11">
    <source>
        <dbReference type="ARBA" id="ARBA00049047"/>
    </source>
</evidence>
<dbReference type="Pfam" id="PF00290">
    <property type="entry name" value="Trp_syntA"/>
    <property type="match status" value="1"/>
</dbReference>
<dbReference type="UniPathway" id="UPA00035">
    <property type="reaction ID" value="UER00044"/>
</dbReference>
<evidence type="ECO:0000256" key="8">
    <source>
        <dbReference type="ARBA" id="ARBA00022822"/>
    </source>
</evidence>
<feature type="active site" description="Proton acceptor" evidence="12">
    <location>
        <position position="60"/>
    </location>
</feature>
<evidence type="ECO:0000256" key="3">
    <source>
        <dbReference type="ARBA" id="ARBA00004733"/>
    </source>
</evidence>
<geneLocation type="plastid" evidence="14"/>
<evidence type="ECO:0000256" key="6">
    <source>
        <dbReference type="ARBA" id="ARBA00022605"/>
    </source>
</evidence>
<reference evidence="14" key="2">
    <citation type="submission" date="2019-04" db="EMBL/GenBank/DDBJ databases">
        <authorList>
            <person name="Pasella M."/>
        </authorList>
    </citation>
    <scope>NUCLEOTIDE SEQUENCE</scope>
    <source>
        <strain evidence="14">PD2952</strain>
    </source>
</reference>
<evidence type="ECO:0000313" key="14">
    <source>
        <dbReference type="EMBL" id="QCI05442.1"/>
    </source>
</evidence>
<dbReference type="Gene3D" id="3.20.20.70">
    <property type="entry name" value="Aldolase class I"/>
    <property type="match status" value="1"/>
</dbReference>
<keyword evidence="6 12" id="KW-0028">Amino-acid biosynthesis</keyword>
<dbReference type="HAMAP" id="MF_00131">
    <property type="entry name" value="Trp_synth_alpha"/>
    <property type="match status" value="1"/>
</dbReference>
<dbReference type="GO" id="GO:0004834">
    <property type="term" value="F:tryptophan synthase activity"/>
    <property type="evidence" value="ECO:0007669"/>
    <property type="project" value="UniProtKB-UniRule"/>
</dbReference>
<dbReference type="InterPro" id="IPR013785">
    <property type="entry name" value="Aldolase_TIM"/>
</dbReference>
<dbReference type="EMBL" id="MK814632">
    <property type="protein sequence ID" value="QCI05442.1"/>
    <property type="molecule type" value="Genomic_DNA"/>
</dbReference>
<reference evidence="14" key="1">
    <citation type="journal article" date="2019" name="Mol. Phylogenet. Evol.">
        <title>Morphological evolution and classification of the red algal order Ceramiales inferred using plastid phylogenomics.</title>
        <authorList>
            <person name="Diaz-Tapia P."/>
            <person name="Pasella M.M."/>
            <person name="Verbruggen H."/>
            <person name="Maggs C.A."/>
        </authorList>
    </citation>
    <scope>NUCLEOTIDE SEQUENCE</scope>
    <source>
        <strain evidence="14">PD2952</strain>
    </source>
</reference>
<evidence type="ECO:0000256" key="2">
    <source>
        <dbReference type="ARBA" id="ARBA00004229"/>
    </source>
</evidence>
<sequence>MNDISQVLTSKSKQNSCALIPFITAGYPDIQTTIQIITTLDKEDVDIIELGIPYIDALADGPIIQEASKLALLQNTYVDDVIFSIKKIRDMIHTPIVIFTYFNPILSKGIEHFIHDLYDAGVKGLIVPDLPFEEMDYLIIMCQKYDIELICFIAPTSSSKRRLEILQKAPGCIYVVSSTGVTGIRDSVNYDINNIIIDIKTATLKPIMLGFGISTSDQVSVVSQWSIDGIVIGSALMQQILQSPSAQIIENISSFIRSIKLGIC</sequence>
<comment type="subcellular location">
    <subcellularLocation>
        <location evidence="2">Plastid</location>
        <location evidence="2">Chloroplast</location>
    </subcellularLocation>
</comment>
<dbReference type="NCBIfam" id="TIGR00262">
    <property type="entry name" value="trpA"/>
    <property type="match status" value="1"/>
</dbReference>
<evidence type="ECO:0000256" key="7">
    <source>
        <dbReference type="ARBA" id="ARBA00022640"/>
    </source>
</evidence>
<name>A0A4D6WQH9_9FLOR</name>
<dbReference type="CDD" id="cd04724">
    <property type="entry name" value="Tryptophan_synthase_alpha"/>
    <property type="match status" value="1"/>
</dbReference>
<organism evidence="14">
    <name type="scientific">Crouania attenuata</name>
    <dbReference type="NCBI Taxonomy" id="42002"/>
    <lineage>
        <taxon>Eukaryota</taxon>
        <taxon>Rhodophyta</taxon>
        <taxon>Florideophyceae</taxon>
        <taxon>Rhodymeniophycidae</taxon>
        <taxon>Ceramiales</taxon>
        <taxon>Callithamniaceae</taxon>
        <taxon>Crouania</taxon>
    </lineage>
</organism>
<feature type="active site" description="Proton acceptor" evidence="12">
    <location>
        <position position="49"/>
    </location>
</feature>
<comment type="pathway">
    <text evidence="3 12">Amino-acid biosynthesis; L-tryptophan biosynthesis; L-tryptophan from chorismate: step 5/5.</text>
</comment>
<comment type="subunit">
    <text evidence="4 12">Tetramer of two alpha and two beta chains.</text>
</comment>
<dbReference type="AlphaFoldDB" id="A0A4D6WQH9"/>
<comment type="similarity">
    <text evidence="12 13">Belongs to the TrpA family.</text>
</comment>
<dbReference type="GO" id="GO:0009507">
    <property type="term" value="C:chloroplast"/>
    <property type="evidence" value="ECO:0007669"/>
    <property type="project" value="UniProtKB-SubCell"/>
</dbReference>
<comment type="catalytic activity">
    <reaction evidence="11 12">
        <text>(1S,2R)-1-C-(indol-3-yl)glycerol 3-phosphate + L-serine = D-glyceraldehyde 3-phosphate + L-tryptophan + H2O</text>
        <dbReference type="Rhea" id="RHEA:10532"/>
        <dbReference type="ChEBI" id="CHEBI:15377"/>
        <dbReference type="ChEBI" id="CHEBI:33384"/>
        <dbReference type="ChEBI" id="CHEBI:57912"/>
        <dbReference type="ChEBI" id="CHEBI:58866"/>
        <dbReference type="ChEBI" id="CHEBI:59776"/>
        <dbReference type="EC" id="4.2.1.20"/>
    </reaction>
</comment>
<comment type="function">
    <text evidence="1 12">The alpha subunit is responsible for the aldol cleavage of indoleglycerol phosphate to indole and glyceraldehyde 3-phosphate.</text>
</comment>
<dbReference type="SUPFAM" id="SSF51366">
    <property type="entry name" value="Ribulose-phoshate binding barrel"/>
    <property type="match status" value="1"/>
</dbReference>
<evidence type="ECO:0000256" key="5">
    <source>
        <dbReference type="ARBA" id="ARBA00022528"/>
    </source>
</evidence>
<keyword evidence="9 12" id="KW-0057">Aromatic amino acid biosynthesis</keyword>
<dbReference type="PANTHER" id="PTHR43406">
    <property type="entry name" value="TRYPTOPHAN SYNTHASE, ALPHA CHAIN"/>
    <property type="match status" value="1"/>
</dbReference>
<gene>
    <name evidence="12 14" type="primary">trpA</name>
</gene>
<keyword evidence="10 12" id="KW-0456">Lyase</keyword>
<evidence type="ECO:0000256" key="12">
    <source>
        <dbReference type="HAMAP-Rule" id="MF_00131"/>
    </source>
</evidence>
<protein>
    <recommendedName>
        <fullName evidence="12">Tryptophan synthase alpha chain</fullName>
        <ecNumber evidence="12">4.2.1.20</ecNumber>
    </recommendedName>
</protein>
<dbReference type="EC" id="4.2.1.20" evidence="12"/>